<evidence type="ECO:0000256" key="1">
    <source>
        <dbReference type="SAM" id="Phobius"/>
    </source>
</evidence>
<keyword evidence="1" id="KW-0472">Membrane</keyword>
<dbReference type="Proteomes" id="UP000466848">
    <property type="component" value="Chromosome"/>
</dbReference>
<dbReference type="KEGG" id="abut:Ami103574_01720"/>
<organism evidence="2 3">
    <name type="scientific">Aminipila butyrica</name>
    <dbReference type="NCBI Taxonomy" id="433296"/>
    <lineage>
        <taxon>Bacteria</taxon>
        <taxon>Bacillati</taxon>
        <taxon>Bacillota</taxon>
        <taxon>Clostridia</taxon>
        <taxon>Peptostreptococcales</taxon>
        <taxon>Anaerovoracaceae</taxon>
        <taxon>Aminipila</taxon>
    </lineage>
</organism>
<sequence length="138" mass="15865">MKIYDKKKFVFGMMSLLLGICLLVLGFLKGFNSTRIILMILLPIIGISEIYLGINQEAVKREKFEGTEERNRLISLSSKSKAFDVVQTINFALIFLFLILGKQSGEENFIAMGVSFSFIFAISRFVNFFSEIYYERNM</sequence>
<evidence type="ECO:0008006" key="4">
    <source>
        <dbReference type="Google" id="ProtNLM"/>
    </source>
</evidence>
<evidence type="ECO:0000313" key="3">
    <source>
        <dbReference type="Proteomes" id="UP000466848"/>
    </source>
</evidence>
<feature type="transmembrane region" description="Helical" evidence="1">
    <location>
        <begin position="109"/>
        <end position="129"/>
    </location>
</feature>
<evidence type="ECO:0000313" key="2">
    <source>
        <dbReference type="EMBL" id="QIB68105.1"/>
    </source>
</evidence>
<gene>
    <name evidence="2" type="ORF">Ami103574_01720</name>
</gene>
<feature type="transmembrane region" description="Helical" evidence="1">
    <location>
        <begin position="9"/>
        <end position="28"/>
    </location>
</feature>
<name>A0A858BSM4_9FIRM</name>
<accession>A0A858BSM4</accession>
<keyword evidence="1" id="KW-0812">Transmembrane</keyword>
<protein>
    <recommendedName>
        <fullName evidence="4">DUF2178 domain-containing protein</fullName>
    </recommendedName>
</protein>
<proteinExistence type="predicted"/>
<dbReference type="EMBL" id="CP048649">
    <property type="protein sequence ID" value="QIB68105.1"/>
    <property type="molecule type" value="Genomic_DNA"/>
</dbReference>
<keyword evidence="3" id="KW-1185">Reference proteome</keyword>
<feature type="transmembrane region" description="Helical" evidence="1">
    <location>
        <begin position="82"/>
        <end position="103"/>
    </location>
</feature>
<keyword evidence="1" id="KW-1133">Transmembrane helix</keyword>
<feature type="transmembrane region" description="Helical" evidence="1">
    <location>
        <begin position="34"/>
        <end position="54"/>
    </location>
</feature>
<reference evidence="2 3" key="1">
    <citation type="submission" date="2020-02" db="EMBL/GenBank/DDBJ databases">
        <authorList>
            <person name="Kim Y.B."/>
            <person name="Roh S.W."/>
        </authorList>
    </citation>
    <scope>NUCLEOTIDE SEQUENCE [LARGE SCALE GENOMIC DNA]</scope>
    <source>
        <strain evidence="2 3">DSM 103574</strain>
    </source>
</reference>
<dbReference type="AlphaFoldDB" id="A0A858BSM4"/>
<dbReference type="RefSeq" id="WP_163065025.1">
    <property type="nucleotide sequence ID" value="NZ_CP048649.1"/>
</dbReference>